<dbReference type="NCBIfam" id="NF009086">
    <property type="entry name" value="PRK12421.1"/>
    <property type="match status" value="1"/>
</dbReference>
<evidence type="ECO:0000256" key="1">
    <source>
        <dbReference type="ARBA" id="ARBA00004496"/>
    </source>
</evidence>
<name>A0A0C5V4G9_9GAMM</name>
<keyword evidence="11" id="KW-0328">Glycosyltransferase</keyword>
<evidence type="ECO:0000313" key="12">
    <source>
        <dbReference type="Proteomes" id="UP000032266"/>
    </source>
</evidence>
<gene>
    <name evidence="8" type="primary">hisZ</name>
    <name evidence="11" type="ORF">YC6258_02337</name>
</gene>
<evidence type="ECO:0000256" key="9">
    <source>
        <dbReference type="PIRSR" id="PIRSR001549-1"/>
    </source>
</evidence>
<sequence>MSKIDRWILPDGIEEILPPEANQIEHLRRNILDQFALWGYRLVIPPQAEYLESLLTGIGHDLDLLTFKLTDQMTGRMMGLSADRSQQVARMDAHSIQTSGPARYCYSSPLLHTRPAHLQASRSPIQIGAELYGVMDICSDIEIVCLMLTALKNIGISNVTLDLGHVAIYRTVVNDIGLDHETEAELYKILRQRSLPELDTFLAQHMDKYPLLEHIRTLSGLSGDESVLDTAITALNGVSPSIEKYIKPLQILAQEIQQEFPLVNLHFDLAELRDYNYHTGLIFSVFVDGLAQPIAKGGRYDNTGQVFGRARPATGFSADLKTLVKIAPAVSSEGCIFAPADPDPELKKRIRELRQSGHKVVQALTADDTPETTGCSQKLSFAKNTWAVTNI</sequence>
<dbReference type="Proteomes" id="UP000032266">
    <property type="component" value="Chromosome"/>
</dbReference>
<dbReference type="GO" id="GO:0000105">
    <property type="term" value="P:L-histidine biosynthetic process"/>
    <property type="evidence" value="ECO:0007669"/>
    <property type="project" value="UniProtKB-UniRule"/>
</dbReference>
<dbReference type="InterPro" id="IPR041715">
    <property type="entry name" value="HisRS-like_core"/>
</dbReference>
<dbReference type="EMBL" id="CP007142">
    <property type="protein sequence ID" value="AJQ94375.1"/>
    <property type="molecule type" value="Genomic_DNA"/>
</dbReference>
<evidence type="ECO:0000313" key="11">
    <source>
        <dbReference type="EMBL" id="AJQ94375.1"/>
    </source>
</evidence>
<evidence type="ECO:0000256" key="7">
    <source>
        <dbReference type="ARBA" id="ARBA00025246"/>
    </source>
</evidence>
<feature type="binding site" evidence="9">
    <location>
        <position position="126"/>
    </location>
    <ligand>
        <name>L-histidine</name>
        <dbReference type="ChEBI" id="CHEBI:57595"/>
    </ligand>
</feature>
<dbReference type="GO" id="GO:0006427">
    <property type="term" value="P:histidyl-tRNA aminoacylation"/>
    <property type="evidence" value="ECO:0007669"/>
    <property type="project" value="TreeGrafter"/>
</dbReference>
<reference evidence="11 12" key="1">
    <citation type="submission" date="2014-01" db="EMBL/GenBank/DDBJ databases">
        <title>Full genme sequencing of cellulolytic bacterium Gynuella sunshinyii YC6258T gen. nov., sp. nov.</title>
        <authorList>
            <person name="Khan H."/>
            <person name="Chung E.J."/>
            <person name="Chung Y.R."/>
        </authorList>
    </citation>
    <scope>NUCLEOTIDE SEQUENCE [LARGE SCALE GENOMIC DNA]</scope>
    <source>
        <strain evidence="11 12">YC6258</strain>
    </source>
</reference>
<feature type="domain" description="Class II Histidinyl-tRNA synthetase (HisRS)-like catalytic core" evidence="10">
    <location>
        <begin position="12"/>
        <end position="323"/>
    </location>
</feature>
<dbReference type="Pfam" id="PF13393">
    <property type="entry name" value="tRNA-synt_His"/>
    <property type="match status" value="1"/>
</dbReference>
<dbReference type="InterPro" id="IPR004516">
    <property type="entry name" value="HisRS/HisZ"/>
</dbReference>
<comment type="subcellular location">
    <subcellularLocation>
        <location evidence="1 8">Cytoplasm</location>
    </subcellularLocation>
</comment>
<evidence type="ECO:0000256" key="5">
    <source>
        <dbReference type="ARBA" id="ARBA00020397"/>
    </source>
</evidence>
<evidence type="ECO:0000256" key="3">
    <source>
        <dbReference type="ARBA" id="ARBA00005539"/>
    </source>
</evidence>
<evidence type="ECO:0000256" key="6">
    <source>
        <dbReference type="ARBA" id="ARBA00022490"/>
    </source>
</evidence>
<dbReference type="HOGENOM" id="CLU_025113_0_1_6"/>
<evidence type="ECO:0000256" key="2">
    <source>
        <dbReference type="ARBA" id="ARBA00004667"/>
    </source>
</evidence>
<keyword evidence="11" id="KW-0808">Transferase</keyword>
<dbReference type="SUPFAM" id="SSF55681">
    <property type="entry name" value="Class II aaRS and biotin synthetases"/>
    <property type="match status" value="1"/>
</dbReference>
<dbReference type="RefSeq" id="WP_044616909.1">
    <property type="nucleotide sequence ID" value="NZ_CP007142.1"/>
</dbReference>
<comment type="subunit">
    <text evidence="4 8">Heteromultimer composed of HisG and HisZ subunits.</text>
</comment>
<comment type="function">
    <text evidence="7 8">Required for the first step of histidine biosynthesis. May allow the feedback regulation of ATP phosphoribosyltransferase activity by histidine.</text>
</comment>
<dbReference type="OrthoDB" id="9769617at2"/>
<dbReference type="GO" id="GO:0004821">
    <property type="term" value="F:histidine-tRNA ligase activity"/>
    <property type="evidence" value="ECO:0007669"/>
    <property type="project" value="TreeGrafter"/>
</dbReference>
<feature type="binding site" evidence="9">
    <location>
        <position position="130"/>
    </location>
    <ligand>
        <name>L-histidine</name>
        <dbReference type="ChEBI" id="CHEBI:57595"/>
    </ligand>
</feature>
<dbReference type="InterPro" id="IPR004517">
    <property type="entry name" value="HisZ"/>
</dbReference>
<comment type="miscellaneous">
    <text evidence="8">This function is generally fulfilled by the C-terminal part of HisG, which is missing in some bacteria such as this one.</text>
</comment>
<proteinExistence type="inferred from homology"/>
<dbReference type="InterPro" id="IPR045864">
    <property type="entry name" value="aa-tRNA-synth_II/BPL/LPL"/>
</dbReference>
<feature type="binding site" evidence="9">
    <location>
        <position position="273"/>
    </location>
    <ligand>
        <name>L-histidine</name>
        <dbReference type="ChEBI" id="CHEBI:57595"/>
    </ligand>
</feature>
<dbReference type="PATRIC" id="fig|1445510.3.peg.2293"/>
<comment type="similarity">
    <text evidence="3 8">Belongs to the class-II aminoacyl-tRNA synthetase family. HisZ subfamily.</text>
</comment>
<dbReference type="UniPathway" id="UPA00031">
    <property type="reaction ID" value="UER00006"/>
</dbReference>
<dbReference type="Gene3D" id="3.30.930.10">
    <property type="entry name" value="Bira Bifunctional Protein, Domain 2"/>
    <property type="match status" value="1"/>
</dbReference>
<comment type="pathway">
    <text evidence="2 8">Amino-acid biosynthesis; L-histidine biosynthesis; L-histidine from 5-phospho-alpha-D-ribose 1-diphosphate: step 1/9.</text>
</comment>
<dbReference type="CDD" id="cd00773">
    <property type="entry name" value="HisRS-like_core"/>
    <property type="match status" value="1"/>
</dbReference>
<dbReference type="HAMAP" id="MF_00125">
    <property type="entry name" value="HisZ"/>
    <property type="match status" value="1"/>
</dbReference>
<accession>A0A0C5V4G9</accession>
<dbReference type="GO" id="GO:0005737">
    <property type="term" value="C:cytoplasm"/>
    <property type="evidence" value="ECO:0007669"/>
    <property type="project" value="UniProtKB-SubCell"/>
</dbReference>
<evidence type="ECO:0000256" key="4">
    <source>
        <dbReference type="ARBA" id="ARBA00011496"/>
    </source>
</evidence>
<dbReference type="PANTHER" id="PTHR43707:SF1">
    <property type="entry name" value="HISTIDINE--TRNA LIGASE, MITOCHONDRIAL-RELATED"/>
    <property type="match status" value="1"/>
</dbReference>
<keyword evidence="12" id="KW-1185">Reference proteome</keyword>
<dbReference type="STRING" id="1445510.YC6258_02337"/>
<keyword evidence="6 8" id="KW-0963">Cytoplasm</keyword>
<protein>
    <recommendedName>
        <fullName evidence="5 8">ATP phosphoribosyltransferase regulatory subunit</fullName>
    </recommendedName>
</protein>
<organism evidence="11 12">
    <name type="scientific">Gynuella sunshinyii YC6258</name>
    <dbReference type="NCBI Taxonomy" id="1445510"/>
    <lineage>
        <taxon>Bacteria</taxon>
        <taxon>Pseudomonadati</taxon>
        <taxon>Pseudomonadota</taxon>
        <taxon>Gammaproteobacteria</taxon>
        <taxon>Oceanospirillales</taxon>
        <taxon>Saccharospirillaceae</taxon>
        <taxon>Gynuella</taxon>
    </lineage>
</organism>
<dbReference type="AlphaFoldDB" id="A0A0C5V4G9"/>
<keyword evidence="8" id="KW-0028">Amino-acid biosynthesis</keyword>
<keyword evidence="8" id="KW-0368">Histidine biosynthesis</keyword>
<dbReference type="NCBIfam" id="NF008935">
    <property type="entry name" value="PRK12292.1-1"/>
    <property type="match status" value="1"/>
</dbReference>
<evidence type="ECO:0000256" key="8">
    <source>
        <dbReference type="HAMAP-Rule" id="MF_00125"/>
    </source>
</evidence>
<dbReference type="PIRSF" id="PIRSF001549">
    <property type="entry name" value="His-tRNA_synth"/>
    <property type="match status" value="1"/>
</dbReference>
<evidence type="ECO:0000259" key="10">
    <source>
        <dbReference type="Pfam" id="PF13393"/>
    </source>
</evidence>
<dbReference type="GO" id="GO:0016757">
    <property type="term" value="F:glycosyltransferase activity"/>
    <property type="evidence" value="ECO:0007669"/>
    <property type="project" value="UniProtKB-KW"/>
</dbReference>
<dbReference type="PANTHER" id="PTHR43707">
    <property type="entry name" value="HISTIDYL-TRNA SYNTHETASE"/>
    <property type="match status" value="1"/>
</dbReference>
<dbReference type="KEGG" id="gsn:YC6258_02337"/>